<dbReference type="AlphaFoldDB" id="A0A839ITP2"/>
<keyword evidence="1" id="KW-0812">Transmembrane</keyword>
<gene>
    <name evidence="2" type="ORF">H4O21_12795</name>
</gene>
<feature type="transmembrane region" description="Helical" evidence="1">
    <location>
        <begin position="51"/>
        <end position="68"/>
    </location>
</feature>
<reference evidence="2 3" key="1">
    <citation type="submission" date="2020-08" db="EMBL/GenBank/DDBJ databases">
        <title>Oceanospirillum sp. nov. isolated from marine sediment.</title>
        <authorList>
            <person name="Ji X."/>
        </authorList>
    </citation>
    <scope>NUCLEOTIDE SEQUENCE [LARGE SCALE GENOMIC DNA]</scope>
    <source>
        <strain evidence="2 3">D5</strain>
    </source>
</reference>
<sequence>MDAENSHRELPSDYSGEAYILLNPYCKIARGALALLVVSFCLTVTDGVEAIFLDPVTLAVVLLILFITPYARPERLNADEYASQTFRLVLFLALISVAFVFCAFKYASFLSDVLLVKAALVTVATMCSCLIDLFWFTLIPSARES</sequence>
<feature type="transmembrane region" description="Helical" evidence="1">
    <location>
        <begin position="88"/>
        <end position="108"/>
    </location>
</feature>
<evidence type="ECO:0000256" key="1">
    <source>
        <dbReference type="SAM" id="Phobius"/>
    </source>
</evidence>
<keyword evidence="1" id="KW-0472">Membrane</keyword>
<evidence type="ECO:0000313" key="2">
    <source>
        <dbReference type="EMBL" id="MBB1487486.1"/>
    </source>
</evidence>
<proteinExistence type="predicted"/>
<keyword evidence="1" id="KW-1133">Transmembrane helix</keyword>
<accession>A0A839ITP2</accession>
<evidence type="ECO:0000313" key="3">
    <source>
        <dbReference type="Proteomes" id="UP000565262"/>
    </source>
</evidence>
<dbReference type="RefSeq" id="WP_182809263.1">
    <property type="nucleotide sequence ID" value="NZ_JACJFM010000015.1"/>
</dbReference>
<dbReference type="Proteomes" id="UP000565262">
    <property type="component" value="Unassembled WGS sequence"/>
</dbReference>
<name>A0A839ITP2_9GAMM</name>
<comment type="caution">
    <text evidence="2">The sequence shown here is derived from an EMBL/GenBank/DDBJ whole genome shotgun (WGS) entry which is preliminary data.</text>
</comment>
<feature type="transmembrane region" description="Helical" evidence="1">
    <location>
        <begin position="114"/>
        <end position="139"/>
    </location>
</feature>
<keyword evidence="3" id="KW-1185">Reference proteome</keyword>
<dbReference type="EMBL" id="JACJFM010000015">
    <property type="protein sequence ID" value="MBB1487486.1"/>
    <property type="molecule type" value="Genomic_DNA"/>
</dbReference>
<organism evidence="2 3">
    <name type="scientific">Oceanospirillum sediminis</name>
    <dbReference type="NCBI Taxonomy" id="2760088"/>
    <lineage>
        <taxon>Bacteria</taxon>
        <taxon>Pseudomonadati</taxon>
        <taxon>Pseudomonadota</taxon>
        <taxon>Gammaproteobacteria</taxon>
        <taxon>Oceanospirillales</taxon>
        <taxon>Oceanospirillaceae</taxon>
        <taxon>Oceanospirillum</taxon>
    </lineage>
</organism>
<protein>
    <submittedName>
        <fullName evidence="2">Uncharacterized protein</fullName>
    </submittedName>
</protein>